<name>A0A9D1CRZ5_9FIRM</name>
<proteinExistence type="predicted"/>
<sequence>MTPERGAFSAKLAELDAAYGRLNSCLRQLQSADASELKNQLRALDEEDRRCSEALETGAGSRLPFAAALAKLQLKYERGVDDLLSSEIDSGLDSFGKFEASALTAEHMIDVATSACRHALMAATAALLWQSESENKKQARNSQCSN</sequence>
<evidence type="ECO:0000313" key="1">
    <source>
        <dbReference type="EMBL" id="HIQ78036.1"/>
    </source>
</evidence>
<comment type="caution">
    <text evidence="1">The sequence shown here is derived from an EMBL/GenBank/DDBJ whole genome shotgun (WGS) entry which is preliminary data.</text>
</comment>
<evidence type="ECO:0000313" key="2">
    <source>
        <dbReference type="Proteomes" id="UP000824262"/>
    </source>
</evidence>
<reference evidence="1" key="2">
    <citation type="journal article" date="2021" name="PeerJ">
        <title>Extensive microbial diversity within the chicken gut microbiome revealed by metagenomics and culture.</title>
        <authorList>
            <person name="Gilroy R."/>
            <person name="Ravi A."/>
            <person name="Getino M."/>
            <person name="Pursley I."/>
            <person name="Horton D.L."/>
            <person name="Alikhan N.F."/>
            <person name="Baker D."/>
            <person name="Gharbi K."/>
            <person name="Hall N."/>
            <person name="Watson M."/>
            <person name="Adriaenssens E.M."/>
            <person name="Foster-Nyarko E."/>
            <person name="Jarju S."/>
            <person name="Secka A."/>
            <person name="Antonio M."/>
            <person name="Oren A."/>
            <person name="Chaudhuri R.R."/>
            <person name="La Ragione R."/>
            <person name="Hildebrand F."/>
            <person name="Pallen M.J."/>
        </authorList>
    </citation>
    <scope>NUCLEOTIDE SEQUENCE</scope>
    <source>
        <strain evidence="1">ChiBcolR7-354</strain>
    </source>
</reference>
<accession>A0A9D1CRZ5</accession>
<organism evidence="1 2">
    <name type="scientific">Candidatus Scatomorpha intestinavium</name>
    <dbReference type="NCBI Taxonomy" id="2840922"/>
    <lineage>
        <taxon>Bacteria</taxon>
        <taxon>Bacillati</taxon>
        <taxon>Bacillota</taxon>
        <taxon>Clostridia</taxon>
        <taxon>Eubacteriales</taxon>
        <taxon>Candidatus Scatomorpha</taxon>
    </lineage>
</organism>
<protein>
    <submittedName>
        <fullName evidence="1">Uncharacterized protein</fullName>
    </submittedName>
</protein>
<dbReference type="Proteomes" id="UP000824262">
    <property type="component" value="Unassembled WGS sequence"/>
</dbReference>
<gene>
    <name evidence="1" type="ORF">IAB77_02120</name>
</gene>
<dbReference type="AlphaFoldDB" id="A0A9D1CRZ5"/>
<dbReference type="EMBL" id="DVGA01000027">
    <property type="protein sequence ID" value="HIQ78036.1"/>
    <property type="molecule type" value="Genomic_DNA"/>
</dbReference>
<reference evidence="1" key="1">
    <citation type="submission" date="2020-10" db="EMBL/GenBank/DDBJ databases">
        <authorList>
            <person name="Gilroy R."/>
        </authorList>
    </citation>
    <scope>NUCLEOTIDE SEQUENCE</scope>
    <source>
        <strain evidence="1">ChiBcolR7-354</strain>
    </source>
</reference>